<proteinExistence type="predicted"/>
<reference evidence="1 2" key="1">
    <citation type="journal article" date="2012" name="BMC Genomics">
        <title>Comparative genomic analysis and phylogenetic position of Theileria equi.</title>
        <authorList>
            <person name="Kappmeyer L.S."/>
            <person name="Thiagarajan M."/>
            <person name="Herndon D.R."/>
            <person name="Ramsay J.D."/>
            <person name="Caler E."/>
            <person name="Djikeng A."/>
            <person name="Gillespie J.J."/>
            <person name="Lau A.O."/>
            <person name="Roalson E.H."/>
            <person name="Silva J.C."/>
            <person name="Silva M.G."/>
            <person name="Suarez C.E."/>
            <person name="Ueti M.W."/>
            <person name="Nene V.M."/>
            <person name="Mealey R.H."/>
            <person name="Knowles D.P."/>
            <person name="Brayton K.A."/>
        </authorList>
    </citation>
    <scope>NUCLEOTIDE SEQUENCE [LARGE SCALE GENOMIC DNA]</scope>
    <source>
        <strain evidence="1 2">WA</strain>
    </source>
</reference>
<protein>
    <recommendedName>
        <fullName evidence="3">Plus3 domain-containing protein</fullName>
    </recommendedName>
</protein>
<dbReference type="EMBL" id="ACOU01000003">
    <property type="protein sequence ID" value="EKX73351.1"/>
    <property type="molecule type" value="Genomic_DNA"/>
</dbReference>
<organism evidence="1 2">
    <name type="scientific">Theileria equi strain WA</name>
    <dbReference type="NCBI Taxonomy" id="1537102"/>
    <lineage>
        <taxon>Eukaryota</taxon>
        <taxon>Sar</taxon>
        <taxon>Alveolata</taxon>
        <taxon>Apicomplexa</taxon>
        <taxon>Aconoidasida</taxon>
        <taxon>Piroplasmida</taxon>
        <taxon>Theileriidae</taxon>
        <taxon>Theileria</taxon>
    </lineage>
</organism>
<dbReference type="RefSeq" id="XP_004832803.1">
    <property type="nucleotide sequence ID" value="XM_004832746.1"/>
</dbReference>
<dbReference type="OrthoDB" id="364798at2759"/>
<dbReference type="eggNOG" id="ENOG502SDXK">
    <property type="taxonomic scope" value="Eukaryota"/>
</dbReference>
<dbReference type="Proteomes" id="UP000031512">
    <property type="component" value="Unassembled WGS sequence"/>
</dbReference>
<gene>
    <name evidence="1" type="ORF">BEWA_054070</name>
</gene>
<accession>L1LDD1</accession>
<evidence type="ECO:0008006" key="3">
    <source>
        <dbReference type="Google" id="ProtNLM"/>
    </source>
</evidence>
<evidence type="ECO:0000313" key="1">
    <source>
        <dbReference type="EMBL" id="EKX73351.1"/>
    </source>
</evidence>
<dbReference type="GeneID" id="15802958"/>
<comment type="caution">
    <text evidence="1">The sequence shown here is derived from an EMBL/GenBank/DDBJ whole genome shotgun (WGS) entry which is preliminary data.</text>
</comment>
<keyword evidence="2" id="KW-1185">Reference proteome</keyword>
<dbReference type="VEuPathDB" id="PiroplasmaDB:BEWA_054070"/>
<name>L1LDD1_THEEQ</name>
<dbReference type="AlphaFoldDB" id="L1LDD1"/>
<evidence type="ECO:0000313" key="2">
    <source>
        <dbReference type="Proteomes" id="UP000031512"/>
    </source>
</evidence>
<sequence>MPVDLSDVSSLEDESMPEFRREMILAEKHAEKLKIQQRQDLLGKQEVKDASLDVSNMDLLDDGSESEDEIPSENLFFQEDTPVHLDLSLANSTRLSQTRLMNMLEHPNCNDYVIGALLNVFVTSNDISATNEAEDGGRSGPSGKLDKLIHEVHPYMLGHHVVFQIDSIRKVKRYEVHGSKYGRCTHENIDSMAKLGSLGKCEFKIVGKVLSSSSGGVLSTREKCICSVSDICNAPFVEEAMNFGDDKLARDLQIVSSNLQAFTFTDEDVQAILERKLLEQDGDVGSFKGRSGLIAAIQRISHEIELLVEAAKNDPSQLSRLAEREKKKQELEEQLKNFKVPTKIPVFVKNSAILRASDDLVGKGVTRKTTKPTPMIMVPTMKTESSETEASPTASRFTKSLENLPTEKQEELISAYLSVRFSCLVYNVFSIYKILTWTLG</sequence>
<dbReference type="KEGG" id="beq:BEWA_054070"/>